<feature type="transmembrane region" description="Helical" evidence="1">
    <location>
        <begin position="94"/>
        <end position="112"/>
    </location>
</feature>
<feature type="transmembrane region" description="Helical" evidence="1">
    <location>
        <begin position="118"/>
        <end position="139"/>
    </location>
</feature>
<dbReference type="AlphaFoldDB" id="A0A3D5J6Q0"/>
<protein>
    <submittedName>
        <fullName evidence="2">Uncharacterized protein</fullName>
    </submittedName>
</protein>
<keyword evidence="1" id="KW-1133">Transmembrane helix</keyword>
<name>A0A3D5J6Q0_9FLAO</name>
<gene>
    <name evidence="2" type="ORF">DGQ38_18540</name>
</gene>
<proteinExistence type="predicted"/>
<feature type="transmembrane region" description="Helical" evidence="1">
    <location>
        <begin position="46"/>
        <end position="67"/>
    </location>
</feature>
<evidence type="ECO:0000256" key="1">
    <source>
        <dbReference type="SAM" id="Phobius"/>
    </source>
</evidence>
<comment type="caution">
    <text evidence="2">The sequence shown here is derived from an EMBL/GenBank/DDBJ whole genome shotgun (WGS) entry which is preliminary data.</text>
</comment>
<feature type="transmembrane region" description="Helical" evidence="1">
    <location>
        <begin position="21"/>
        <end position="40"/>
    </location>
</feature>
<keyword evidence="1" id="KW-0812">Transmembrane</keyword>
<accession>A0A3D5J6Q0</accession>
<reference evidence="2 3" key="1">
    <citation type="journal article" date="2018" name="Nat. Biotechnol.">
        <title>A standardized bacterial taxonomy based on genome phylogeny substantially revises the tree of life.</title>
        <authorList>
            <person name="Parks D.H."/>
            <person name="Chuvochina M."/>
            <person name="Waite D.W."/>
            <person name="Rinke C."/>
            <person name="Skarshewski A."/>
            <person name="Chaumeil P.A."/>
            <person name="Hugenholtz P."/>
        </authorList>
    </citation>
    <scope>NUCLEOTIDE SEQUENCE [LARGE SCALE GENOMIC DNA]</scope>
    <source>
        <strain evidence="2">UBA9359</strain>
    </source>
</reference>
<keyword evidence="1" id="KW-0472">Membrane</keyword>
<sequence>MKKSLKTPVEKFNYLLKASESVKISAIMLMVLSGILIYQMRAQVTYIIPLALGIVVLIAYTVNNLWLKNYTIDDKNIQLQLKRYKLYLAKRQKYEAGIVFIWILTVTPSYLYGKDIDLFLLLGFMVFTYLFIVLGNFLFQKIKNEVKEIESQVNHLATTETSLI</sequence>
<organism evidence="2 3">
    <name type="scientific">Zunongwangia profunda</name>
    <dbReference type="NCBI Taxonomy" id="398743"/>
    <lineage>
        <taxon>Bacteria</taxon>
        <taxon>Pseudomonadati</taxon>
        <taxon>Bacteroidota</taxon>
        <taxon>Flavobacteriia</taxon>
        <taxon>Flavobacteriales</taxon>
        <taxon>Flavobacteriaceae</taxon>
        <taxon>Zunongwangia</taxon>
    </lineage>
</organism>
<dbReference type="RefSeq" id="WP_013074040.1">
    <property type="nucleotide sequence ID" value="NZ_CAJXAW010000060.1"/>
</dbReference>
<evidence type="ECO:0000313" key="3">
    <source>
        <dbReference type="Proteomes" id="UP000264330"/>
    </source>
</evidence>
<dbReference type="EMBL" id="DPMF01000423">
    <property type="protein sequence ID" value="HCV83040.1"/>
    <property type="molecule type" value="Genomic_DNA"/>
</dbReference>
<dbReference type="Proteomes" id="UP000264330">
    <property type="component" value="Unassembled WGS sequence"/>
</dbReference>
<evidence type="ECO:0000313" key="2">
    <source>
        <dbReference type="EMBL" id="HCV83040.1"/>
    </source>
</evidence>